<proteinExistence type="predicted"/>
<keyword evidence="2" id="KW-1185">Reference proteome</keyword>
<organism evidence="3">
    <name type="scientific">Nippostrongylus brasiliensis</name>
    <name type="common">Rat hookworm</name>
    <dbReference type="NCBI Taxonomy" id="27835"/>
    <lineage>
        <taxon>Eukaryota</taxon>
        <taxon>Metazoa</taxon>
        <taxon>Ecdysozoa</taxon>
        <taxon>Nematoda</taxon>
        <taxon>Chromadorea</taxon>
        <taxon>Rhabditida</taxon>
        <taxon>Rhabditina</taxon>
        <taxon>Rhabditomorpha</taxon>
        <taxon>Strongyloidea</taxon>
        <taxon>Heligmosomidae</taxon>
        <taxon>Nippostrongylus</taxon>
    </lineage>
</organism>
<reference evidence="3" key="1">
    <citation type="submission" date="2017-02" db="UniProtKB">
        <authorList>
            <consortium name="WormBaseParasite"/>
        </authorList>
    </citation>
    <scope>IDENTIFICATION</scope>
</reference>
<dbReference type="WBParaSite" id="NBR_0001367601-mRNA-1">
    <property type="protein sequence ID" value="NBR_0001367601-mRNA-1"/>
    <property type="gene ID" value="NBR_0001367601"/>
</dbReference>
<evidence type="ECO:0000313" key="1">
    <source>
        <dbReference type="EMBL" id="VDL77266.1"/>
    </source>
</evidence>
<dbReference type="Proteomes" id="UP000271162">
    <property type="component" value="Unassembled WGS sequence"/>
</dbReference>
<sequence>MWILIYPSGVRSFQLEKWNFGGNGQKKHEDAFNRDEGPDNILVNLGREGIGAQNSHKSTEGTIVQSYFCATEVFQYIEELHLCHASTSSSSQSPILIRVI</sequence>
<accession>A0A0N4YB60</accession>
<dbReference type="AlphaFoldDB" id="A0A0N4YB60"/>
<name>A0A0N4YB60_NIPBR</name>
<dbReference type="EMBL" id="UYSL01021114">
    <property type="protein sequence ID" value="VDL77266.1"/>
    <property type="molecule type" value="Genomic_DNA"/>
</dbReference>
<gene>
    <name evidence="1" type="ORF">NBR_LOCUS13677</name>
</gene>
<evidence type="ECO:0000313" key="2">
    <source>
        <dbReference type="Proteomes" id="UP000271162"/>
    </source>
</evidence>
<evidence type="ECO:0000313" key="3">
    <source>
        <dbReference type="WBParaSite" id="NBR_0001367601-mRNA-1"/>
    </source>
</evidence>
<protein>
    <submittedName>
        <fullName evidence="3">Ovule protein</fullName>
    </submittedName>
</protein>
<reference evidence="1 2" key="2">
    <citation type="submission" date="2018-11" db="EMBL/GenBank/DDBJ databases">
        <authorList>
            <consortium name="Pathogen Informatics"/>
        </authorList>
    </citation>
    <scope>NUCLEOTIDE SEQUENCE [LARGE SCALE GENOMIC DNA]</scope>
</reference>